<dbReference type="KEGG" id="vg:65131165"/>
<evidence type="ECO:0000313" key="3">
    <source>
        <dbReference type="EMBL" id="QOR57233.1"/>
    </source>
</evidence>
<evidence type="ECO:0000256" key="1">
    <source>
        <dbReference type="SAM" id="MobiDB-lite"/>
    </source>
</evidence>
<name>A0A7M1RS75_9CAUD</name>
<feature type="transmembrane region" description="Helical" evidence="2">
    <location>
        <begin position="23"/>
        <end position="44"/>
    </location>
</feature>
<proteinExistence type="predicted"/>
<feature type="region of interest" description="Disordered" evidence="1">
    <location>
        <begin position="86"/>
        <end position="116"/>
    </location>
</feature>
<dbReference type="Proteomes" id="UP000593734">
    <property type="component" value="Segment"/>
</dbReference>
<dbReference type="GeneID" id="65131165"/>
<reference evidence="3 4" key="1">
    <citation type="submission" date="2020-07" db="EMBL/GenBank/DDBJ databases">
        <title>Taxonomic proposal: Crassvirales, a new order of highly abundant and diverse bacterial viruses.</title>
        <authorList>
            <person name="Shkoporov A.N."/>
            <person name="Stockdale S.R."/>
            <person name="Guerin E."/>
            <person name="Ross R.P."/>
            <person name="Hill C."/>
        </authorList>
    </citation>
    <scope>NUCLEOTIDE SEQUENCE [LARGE SCALE GENOMIC DNA]</scope>
</reference>
<evidence type="ECO:0000256" key="2">
    <source>
        <dbReference type="SAM" id="Phobius"/>
    </source>
</evidence>
<keyword evidence="2" id="KW-0812">Transmembrane</keyword>
<dbReference type="EMBL" id="MT774401">
    <property type="protein sequence ID" value="QOR57233.1"/>
    <property type="molecule type" value="Genomic_DNA"/>
</dbReference>
<dbReference type="RefSeq" id="YP_010112685.1">
    <property type="nucleotide sequence ID" value="NC_055894.1"/>
</dbReference>
<accession>A0A7M1RS75</accession>
<keyword evidence="4" id="KW-1185">Reference proteome</keyword>
<keyword evidence="2" id="KW-1133">Transmembrane helix</keyword>
<evidence type="ECO:0000313" key="4">
    <source>
        <dbReference type="Proteomes" id="UP000593734"/>
    </source>
</evidence>
<keyword evidence="2" id="KW-0472">Membrane</keyword>
<organism evidence="3 4">
    <name type="scientific">uncultured phage cr6_1</name>
    <dbReference type="NCBI Taxonomy" id="2772085"/>
    <lineage>
        <taxon>Viruses</taxon>
        <taxon>Duplodnaviria</taxon>
        <taxon>Heunggongvirae</taxon>
        <taxon>Uroviricota</taxon>
        <taxon>Caudoviricetes</taxon>
        <taxon>Crassvirales</taxon>
        <taxon>Suoliviridae</taxon>
        <taxon>Bearivirinae</taxon>
        <taxon>Afonbuvirus</taxon>
        <taxon>Afonbuvirus faecalis</taxon>
    </lineage>
</organism>
<protein>
    <submittedName>
        <fullName evidence="3">Uncharacterized protein</fullName>
    </submittedName>
</protein>
<sequence>MTSFCLLLLGALASFIISRMCKSASLYVFLVCVLLLGFVVGTGVKKVVANTSDTPSQELVVTMAPNPTSQGSTAFVGTVDNQSYEMGQEDGGETLVTTDREDIPTMPNNAEIEDDS</sequence>